<dbReference type="PROSITE" id="PS50151">
    <property type="entry name" value="UVR"/>
    <property type="match status" value="1"/>
</dbReference>
<dbReference type="Gene3D" id="3.30.420.340">
    <property type="entry name" value="UvrC, RNAse H endonuclease domain"/>
    <property type="match status" value="1"/>
</dbReference>
<dbReference type="InterPro" id="IPR047296">
    <property type="entry name" value="GIY-YIG_UvrC_Cho"/>
</dbReference>
<evidence type="ECO:0000256" key="5">
    <source>
        <dbReference type="ARBA" id="ARBA00023204"/>
    </source>
</evidence>
<dbReference type="GO" id="GO:0006289">
    <property type="term" value="P:nucleotide-excision repair"/>
    <property type="evidence" value="ECO:0007669"/>
    <property type="project" value="UniProtKB-UniRule"/>
</dbReference>
<dbReference type="GO" id="GO:0005737">
    <property type="term" value="C:cytoplasm"/>
    <property type="evidence" value="ECO:0007669"/>
    <property type="project" value="UniProtKB-SubCell"/>
</dbReference>
<name>A0A538SKV8_UNCEI</name>
<keyword evidence="3 6" id="KW-0228">DNA excision</keyword>
<dbReference type="InterPro" id="IPR050066">
    <property type="entry name" value="UvrABC_protein_C"/>
</dbReference>
<keyword evidence="4 6" id="KW-0267">Excision nuclease</keyword>
<protein>
    <recommendedName>
        <fullName evidence="6">UvrABC system protein C</fullName>
        <shortName evidence="6">Protein UvrC</shortName>
    </recommendedName>
    <alternativeName>
        <fullName evidence="6">Excinuclease ABC subunit C</fullName>
    </alternativeName>
</protein>
<dbReference type="GO" id="GO:0009381">
    <property type="term" value="F:excinuclease ABC activity"/>
    <property type="evidence" value="ECO:0007669"/>
    <property type="project" value="UniProtKB-UniRule"/>
</dbReference>
<reference evidence="10 11" key="1">
    <citation type="journal article" date="2019" name="Nat. Microbiol.">
        <title>Mediterranean grassland soil C-N compound turnover is dependent on rainfall and depth, and is mediated by genomically divergent microorganisms.</title>
        <authorList>
            <person name="Diamond S."/>
            <person name="Andeer P.F."/>
            <person name="Li Z."/>
            <person name="Crits-Christoph A."/>
            <person name="Burstein D."/>
            <person name="Anantharaman K."/>
            <person name="Lane K.R."/>
            <person name="Thomas B.C."/>
            <person name="Pan C."/>
            <person name="Northen T.R."/>
            <person name="Banfield J.F."/>
        </authorList>
    </citation>
    <scope>NUCLEOTIDE SEQUENCE [LARGE SCALE GENOMIC DNA]</scope>
    <source>
        <strain evidence="10">WS_2</strain>
    </source>
</reference>
<evidence type="ECO:0000259" key="7">
    <source>
        <dbReference type="PROSITE" id="PS50151"/>
    </source>
</evidence>
<dbReference type="PROSITE" id="PS50164">
    <property type="entry name" value="GIY_YIG"/>
    <property type="match status" value="1"/>
</dbReference>
<dbReference type="EMBL" id="VBOS01000343">
    <property type="protein sequence ID" value="TMQ52005.1"/>
    <property type="molecule type" value="Genomic_DNA"/>
</dbReference>
<dbReference type="GO" id="GO:0003677">
    <property type="term" value="F:DNA binding"/>
    <property type="evidence" value="ECO:0007669"/>
    <property type="project" value="UniProtKB-UniRule"/>
</dbReference>
<dbReference type="InterPro" id="IPR036876">
    <property type="entry name" value="UVR_dom_sf"/>
</dbReference>
<evidence type="ECO:0000256" key="1">
    <source>
        <dbReference type="ARBA" id="ARBA00022490"/>
    </source>
</evidence>
<comment type="similarity">
    <text evidence="6">Belongs to the UvrC family.</text>
</comment>
<feature type="domain" description="UVR" evidence="7">
    <location>
        <begin position="208"/>
        <end position="243"/>
    </location>
</feature>
<evidence type="ECO:0000256" key="6">
    <source>
        <dbReference type="HAMAP-Rule" id="MF_00203"/>
    </source>
</evidence>
<feature type="domain" description="GIY-YIG" evidence="8">
    <location>
        <begin position="17"/>
        <end position="95"/>
    </location>
</feature>
<dbReference type="CDD" id="cd10434">
    <property type="entry name" value="GIY-YIG_UvrC_Cho"/>
    <property type="match status" value="1"/>
</dbReference>
<dbReference type="PANTHER" id="PTHR30562:SF1">
    <property type="entry name" value="UVRABC SYSTEM PROTEIN C"/>
    <property type="match status" value="1"/>
</dbReference>
<comment type="caution">
    <text evidence="10">The sequence shown here is derived from an EMBL/GenBank/DDBJ whole genome shotgun (WGS) entry which is preliminary data.</text>
</comment>
<comment type="subcellular location">
    <subcellularLocation>
        <location evidence="6">Cytoplasm</location>
    </subcellularLocation>
</comment>
<dbReference type="NCBIfam" id="NF001824">
    <property type="entry name" value="PRK00558.1-5"/>
    <property type="match status" value="1"/>
</dbReference>
<evidence type="ECO:0000259" key="9">
    <source>
        <dbReference type="PROSITE" id="PS50165"/>
    </source>
</evidence>
<keyword evidence="2 6" id="KW-0227">DNA damage</keyword>
<gene>
    <name evidence="6 10" type="primary">uvrC</name>
    <name evidence="10" type="ORF">E6K72_09725</name>
</gene>
<organism evidence="10 11">
    <name type="scientific">Eiseniibacteriota bacterium</name>
    <dbReference type="NCBI Taxonomy" id="2212470"/>
    <lineage>
        <taxon>Bacteria</taxon>
        <taxon>Candidatus Eiseniibacteriota</taxon>
    </lineage>
</organism>
<sequence length="625" mass="69226">MGSPVSTVSEKAHNLPPTPGVYLFKDATGRVLYVGKAKSLAQRVRHYLGGELDEPRLRELMSRAADLDTVLTDTEVEALLLESTLVRQHRPPYNILLKDDKSFPYVRVSVQEEFPRVSVTRHVRNDGARYLGPYTDVKLLRRTLREIRPIFPLRSCRNFEDYRRADRPCLYYHIRRCLGPCTRRAGVDPEDYRRRVEALLLFLSGRDAELTERLRAEMEQAAAARRYERAAERRDQLELLQRARVPQKVVRIGGLDTDVLGLARSNQRAAIAVLVQRGGRVVGKESRILDHAREPGEAELLESALSQHYLPRRELPRRIVLAALPAGASVLTEALARRAGHPVELAAPTRGRERRLVAAAERNAAHALEDLAARAAGRRARHAPEILELQRVLGLSDPPFRIVCFDISNLGPEGAVAAIVASEGGRPRRGLYRRMRIRRPGPDDFAMIAEAVTRYWTRVESGELPRPDLVLVDGGAGQLSAARQALDAVATRPVALLGLAKREETLVREGAPPLTLPRRSAALRALQRVRDEAHRFGISYHRLVRGRSRLASEIDGVSGVGPARRRALLAAFGSVAAMRGVPADEIARRAGIPPALALRIAAHLAARPANAAGAPGEPRRVRRPA</sequence>
<keyword evidence="5 6" id="KW-0234">DNA repair</keyword>
<dbReference type="Gene3D" id="1.10.150.20">
    <property type="entry name" value="5' to 3' exonuclease, C-terminal subdomain"/>
    <property type="match status" value="1"/>
</dbReference>
<dbReference type="InterPro" id="IPR035901">
    <property type="entry name" value="GIY-YIG_endonuc_sf"/>
</dbReference>
<keyword evidence="6" id="KW-0742">SOS response</keyword>
<dbReference type="HAMAP" id="MF_00203">
    <property type="entry name" value="UvrC"/>
    <property type="match status" value="1"/>
</dbReference>
<dbReference type="Pfam" id="PF08459">
    <property type="entry name" value="UvrC_RNaseH_dom"/>
    <property type="match status" value="1"/>
</dbReference>
<evidence type="ECO:0000313" key="11">
    <source>
        <dbReference type="Proteomes" id="UP000317716"/>
    </source>
</evidence>
<dbReference type="InterPro" id="IPR010994">
    <property type="entry name" value="RuvA_2-like"/>
</dbReference>
<dbReference type="Proteomes" id="UP000317716">
    <property type="component" value="Unassembled WGS sequence"/>
</dbReference>
<evidence type="ECO:0000313" key="10">
    <source>
        <dbReference type="EMBL" id="TMQ52005.1"/>
    </source>
</evidence>
<evidence type="ECO:0000256" key="2">
    <source>
        <dbReference type="ARBA" id="ARBA00022763"/>
    </source>
</evidence>
<proteinExistence type="inferred from homology"/>
<dbReference type="GO" id="GO:0009380">
    <property type="term" value="C:excinuclease repair complex"/>
    <property type="evidence" value="ECO:0007669"/>
    <property type="project" value="InterPro"/>
</dbReference>
<dbReference type="PANTHER" id="PTHR30562">
    <property type="entry name" value="UVRC/OXIDOREDUCTASE"/>
    <property type="match status" value="1"/>
</dbReference>
<dbReference type="PROSITE" id="PS50165">
    <property type="entry name" value="UVRC"/>
    <property type="match status" value="1"/>
</dbReference>
<accession>A0A538SKV8</accession>
<dbReference type="NCBIfam" id="TIGR00194">
    <property type="entry name" value="uvrC"/>
    <property type="match status" value="1"/>
</dbReference>
<dbReference type="Pfam" id="PF22920">
    <property type="entry name" value="UvrC_RNaseH"/>
    <property type="match status" value="1"/>
</dbReference>
<dbReference type="SMART" id="SM00465">
    <property type="entry name" value="GIYc"/>
    <property type="match status" value="1"/>
</dbReference>
<comment type="function">
    <text evidence="6">The UvrABC repair system catalyzes the recognition and processing of DNA lesions. UvrC both incises the 5' and 3' sides of the lesion. The N-terminal half is responsible for the 3' incision and the C-terminal half is responsible for the 5' incision.</text>
</comment>
<dbReference type="GO" id="GO:0009432">
    <property type="term" value="P:SOS response"/>
    <property type="evidence" value="ECO:0007669"/>
    <property type="project" value="UniProtKB-UniRule"/>
</dbReference>
<dbReference type="InterPro" id="IPR001162">
    <property type="entry name" value="UvrC_RNase_H_dom"/>
</dbReference>
<dbReference type="SUPFAM" id="SSF46600">
    <property type="entry name" value="C-terminal UvrC-binding domain of UvrB"/>
    <property type="match status" value="1"/>
</dbReference>
<dbReference type="InterPro" id="IPR001943">
    <property type="entry name" value="UVR_dom"/>
</dbReference>
<dbReference type="FunFam" id="3.40.1440.10:FF:000001">
    <property type="entry name" value="UvrABC system protein C"/>
    <property type="match status" value="1"/>
</dbReference>
<dbReference type="SUPFAM" id="SSF47781">
    <property type="entry name" value="RuvA domain 2-like"/>
    <property type="match status" value="1"/>
</dbReference>
<dbReference type="SUPFAM" id="SSF82771">
    <property type="entry name" value="GIY-YIG endonuclease"/>
    <property type="match status" value="1"/>
</dbReference>
<evidence type="ECO:0000256" key="3">
    <source>
        <dbReference type="ARBA" id="ARBA00022769"/>
    </source>
</evidence>
<dbReference type="InterPro" id="IPR000305">
    <property type="entry name" value="GIY-YIG_endonuc"/>
</dbReference>
<dbReference type="Pfam" id="PF02151">
    <property type="entry name" value="UVR"/>
    <property type="match status" value="1"/>
</dbReference>
<keyword evidence="1 6" id="KW-0963">Cytoplasm</keyword>
<dbReference type="Pfam" id="PF14520">
    <property type="entry name" value="HHH_5"/>
    <property type="match status" value="1"/>
</dbReference>
<dbReference type="Gene3D" id="3.40.1440.10">
    <property type="entry name" value="GIY-YIG endonuclease"/>
    <property type="match status" value="1"/>
</dbReference>
<dbReference type="AlphaFoldDB" id="A0A538SKV8"/>
<evidence type="ECO:0000259" key="8">
    <source>
        <dbReference type="PROSITE" id="PS50164"/>
    </source>
</evidence>
<comment type="subunit">
    <text evidence="6">Interacts with UvrB in an incision complex.</text>
</comment>
<dbReference type="InterPro" id="IPR038476">
    <property type="entry name" value="UvrC_RNase_H_dom_sf"/>
</dbReference>
<dbReference type="InterPro" id="IPR004791">
    <property type="entry name" value="UvrC"/>
</dbReference>
<evidence type="ECO:0000256" key="4">
    <source>
        <dbReference type="ARBA" id="ARBA00022881"/>
    </source>
</evidence>
<feature type="domain" description="UvrC family homology region profile" evidence="9">
    <location>
        <begin position="259"/>
        <end position="486"/>
    </location>
</feature>